<name>A0AAV0VBV7_9STRA</name>
<sequence length="307" mass="34128">MGNALVSSICRVHGRSEAVYAIVKAQVHALRGQQLRGSPLQRQCAAQQAALLRALSSNLTLTAAVMSCWAVAATARARAAFITSLVFIAKKFVANTKGQLVMSQNDEDNVFDEFQAVFETSSSRPMQTIRELQYNAKMVAEGVTKKRQEDEAEESEKGETRDDLDDEYEMLPEVKEDWAFYADVEANQIANQNSKTEEGERLLQLVSSISDTLMHVDEFIVSGKHNHFEAITKDVDELAAEASDTEKRSIVRVLLAYCAYNEDLNYASEMVVTAGECLRVWQGDEDRAFKSLVVLCNDVPRLCAALE</sequence>
<dbReference type="AlphaFoldDB" id="A0AAV0VBV7"/>
<dbReference type="InterPro" id="IPR000195">
    <property type="entry name" value="Rab-GAP-TBC_dom"/>
</dbReference>
<dbReference type="Gene3D" id="1.10.8.270">
    <property type="entry name" value="putative rabgap domain of human tbc1 domain family member 14 like domains"/>
    <property type="match status" value="1"/>
</dbReference>
<evidence type="ECO:0000256" key="1">
    <source>
        <dbReference type="SAM" id="MobiDB-lite"/>
    </source>
</evidence>
<feature type="domain" description="Rab-GAP TBC" evidence="2">
    <location>
        <begin position="224"/>
        <end position="297"/>
    </location>
</feature>
<dbReference type="EMBL" id="CANTFM010002610">
    <property type="protein sequence ID" value="CAI5746660.1"/>
    <property type="molecule type" value="Genomic_DNA"/>
</dbReference>
<comment type="caution">
    <text evidence="3">The sequence shown here is derived from an EMBL/GenBank/DDBJ whole genome shotgun (WGS) entry which is preliminary data.</text>
</comment>
<dbReference type="Pfam" id="PF00566">
    <property type="entry name" value="RabGAP-TBC"/>
    <property type="match status" value="1"/>
</dbReference>
<evidence type="ECO:0000313" key="3">
    <source>
        <dbReference type="EMBL" id="CAI5746660.1"/>
    </source>
</evidence>
<evidence type="ECO:0000313" key="4">
    <source>
        <dbReference type="Proteomes" id="UP001162029"/>
    </source>
</evidence>
<organism evidence="3 4">
    <name type="scientific">Peronospora destructor</name>
    <dbReference type="NCBI Taxonomy" id="86335"/>
    <lineage>
        <taxon>Eukaryota</taxon>
        <taxon>Sar</taxon>
        <taxon>Stramenopiles</taxon>
        <taxon>Oomycota</taxon>
        <taxon>Peronosporomycetes</taxon>
        <taxon>Peronosporales</taxon>
        <taxon>Peronosporaceae</taxon>
        <taxon>Peronospora</taxon>
    </lineage>
</organism>
<gene>
    <name evidence="3" type="ORF">PDE001_LOCUS11630</name>
</gene>
<feature type="region of interest" description="Disordered" evidence="1">
    <location>
        <begin position="143"/>
        <end position="166"/>
    </location>
</feature>
<evidence type="ECO:0000259" key="2">
    <source>
        <dbReference type="Pfam" id="PF00566"/>
    </source>
</evidence>
<dbReference type="Proteomes" id="UP001162029">
    <property type="component" value="Unassembled WGS sequence"/>
</dbReference>
<protein>
    <recommendedName>
        <fullName evidence="2">Rab-GAP TBC domain-containing protein</fullName>
    </recommendedName>
</protein>
<reference evidence="3" key="1">
    <citation type="submission" date="2022-12" db="EMBL/GenBank/DDBJ databases">
        <authorList>
            <person name="Webb A."/>
        </authorList>
    </citation>
    <scope>NUCLEOTIDE SEQUENCE</scope>
    <source>
        <strain evidence="3">Pd1</strain>
    </source>
</reference>
<keyword evidence="4" id="KW-1185">Reference proteome</keyword>
<feature type="compositionally biased region" description="Basic and acidic residues" evidence="1">
    <location>
        <begin position="143"/>
        <end position="161"/>
    </location>
</feature>
<proteinExistence type="predicted"/>
<accession>A0AAV0VBV7</accession>